<reference evidence="1 2" key="1">
    <citation type="journal article" date="2015" name="Int. J. Syst. Evol. Microbiol.">
        <title>Description of Sphingopyxis fribergensis sp. nov. - a soil bacterium with the ability to degrade styrene and phenylacetic acid.</title>
        <authorList>
            <person name="Oelschlagel M."/>
            <person name="Ruckert C."/>
            <person name="Kalinowski J."/>
            <person name="Schmidt G."/>
            <person name="Schlomann M."/>
            <person name="Tischler D."/>
        </authorList>
    </citation>
    <scope>NUCLEOTIDE SEQUENCE [LARGE SCALE GENOMIC DNA]</scope>
    <source>
        <strain evidence="1 2">Kp5.2</strain>
    </source>
</reference>
<proteinExistence type="predicted"/>
<dbReference type="KEGG" id="sphk:SKP52_17785"/>
<dbReference type="STRING" id="1515612.SKP52_17785"/>
<name>A0A0A7PR25_9SPHN</name>
<organism evidence="1 2">
    <name type="scientific">Sphingopyxis fribergensis</name>
    <dbReference type="NCBI Taxonomy" id="1515612"/>
    <lineage>
        <taxon>Bacteria</taxon>
        <taxon>Pseudomonadati</taxon>
        <taxon>Pseudomonadota</taxon>
        <taxon>Alphaproteobacteria</taxon>
        <taxon>Sphingomonadales</taxon>
        <taxon>Sphingomonadaceae</taxon>
        <taxon>Sphingopyxis</taxon>
    </lineage>
</organism>
<dbReference type="AlphaFoldDB" id="A0A0A7PR25"/>
<protein>
    <submittedName>
        <fullName evidence="1">Uncharacterized protein</fullName>
    </submittedName>
</protein>
<evidence type="ECO:0000313" key="2">
    <source>
        <dbReference type="Proteomes" id="UP000030907"/>
    </source>
</evidence>
<dbReference type="HOGENOM" id="CLU_2920380_0_0_5"/>
<gene>
    <name evidence="1" type="ORF">SKP52_17785</name>
</gene>
<dbReference type="EMBL" id="CP009122">
    <property type="protein sequence ID" value="AJA10427.1"/>
    <property type="molecule type" value="Genomic_DNA"/>
</dbReference>
<evidence type="ECO:0000313" key="1">
    <source>
        <dbReference type="EMBL" id="AJA10427.1"/>
    </source>
</evidence>
<keyword evidence="2" id="KW-1185">Reference proteome</keyword>
<accession>A0A0A7PR25</accession>
<sequence length="61" mass="6932">MEESREFLALRRAQEQAAAACAVSEEERILRRELADYYAQRLAQMPNAAQIPEESAPAPHF</sequence>
<dbReference type="RefSeq" id="WP_039576914.1">
    <property type="nucleotide sequence ID" value="NZ_CP009122.1"/>
</dbReference>
<dbReference type="Proteomes" id="UP000030907">
    <property type="component" value="Chromosome"/>
</dbReference>